<evidence type="ECO:0000313" key="3">
    <source>
        <dbReference type="EMBL" id="SDF68355.1"/>
    </source>
</evidence>
<protein>
    <submittedName>
        <fullName evidence="3">2-keto-4-pentenoate hydratase</fullName>
    </submittedName>
</protein>
<dbReference type="GO" id="GO:0008684">
    <property type="term" value="F:2-oxopent-4-enoate hydratase activity"/>
    <property type="evidence" value="ECO:0007669"/>
    <property type="project" value="TreeGrafter"/>
</dbReference>
<keyword evidence="1" id="KW-0456">Lyase</keyword>
<dbReference type="InterPro" id="IPR050772">
    <property type="entry name" value="Hydratase-Decarb/MhpD_sf"/>
</dbReference>
<reference evidence="3 4" key="1">
    <citation type="submission" date="2016-10" db="EMBL/GenBank/DDBJ databases">
        <authorList>
            <person name="Varghese N."/>
            <person name="Submissions S."/>
        </authorList>
    </citation>
    <scope>NUCLEOTIDE SEQUENCE [LARGE SCALE GENOMIC DNA]</scope>
    <source>
        <strain evidence="3 4">DSM 18839</strain>
    </source>
</reference>
<dbReference type="Proteomes" id="UP000198615">
    <property type="component" value="Unassembled WGS sequence"/>
</dbReference>
<proteinExistence type="predicted"/>
<dbReference type="GO" id="GO:0005737">
    <property type="term" value="C:cytoplasm"/>
    <property type="evidence" value="ECO:0007669"/>
    <property type="project" value="TreeGrafter"/>
</dbReference>
<accession>A0A8G2BH93</accession>
<dbReference type="RefSeq" id="WP_093150072.1">
    <property type="nucleotide sequence ID" value="NZ_FNBW01000005.1"/>
</dbReference>
<dbReference type="Gene3D" id="3.90.850.10">
    <property type="entry name" value="Fumarylacetoacetase-like, C-terminal domain"/>
    <property type="match status" value="1"/>
</dbReference>
<dbReference type="EMBL" id="FNBW01000005">
    <property type="protein sequence ID" value="SDF68355.1"/>
    <property type="molecule type" value="Genomic_DNA"/>
</dbReference>
<feature type="domain" description="Fumarylacetoacetase-like C-terminal" evidence="2">
    <location>
        <begin position="102"/>
        <end position="263"/>
    </location>
</feature>
<dbReference type="SUPFAM" id="SSF56529">
    <property type="entry name" value="FAH"/>
    <property type="match status" value="1"/>
</dbReference>
<gene>
    <name evidence="3" type="ORF">SAMN05660686_02052</name>
</gene>
<dbReference type="OrthoDB" id="9792137at2"/>
<dbReference type="InterPro" id="IPR011234">
    <property type="entry name" value="Fumarylacetoacetase-like_C"/>
</dbReference>
<dbReference type="PANTHER" id="PTHR30143:SF0">
    <property type="entry name" value="2-KETO-4-PENTENOATE HYDRATASE"/>
    <property type="match status" value="1"/>
</dbReference>
<dbReference type="PANTHER" id="PTHR30143">
    <property type="entry name" value="ACID HYDRATASE"/>
    <property type="match status" value="1"/>
</dbReference>
<evidence type="ECO:0000313" key="4">
    <source>
        <dbReference type="Proteomes" id="UP000198615"/>
    </source>
</evidence>
<evidence type="ECO:0000259" key="2">
    <source>
        <dbReference type="Pfam" id="PF01557"/>
    </source>
</evidence>
<dbReference type="InterPro" id="IPR036663">
    <property type="entry name" value="Fumarylacetoacetase_C_sf"/>
</dbReference>
<name>A0A8G2BH93_9PROT</name>
<comment type="caution">
    <text evidence="3">The sequence shown here is derived from an EMBL/GenBank/DDBJ whole genome shotgun (WGS) entry which is preliminary data.</text>
</comment>
<evidence type="ECO:0000256" key="1">
    <source>
        <dbReference type="ARBA" id="ARBA00023239"/>
    </source>
</evidence>
<keyword evidence="4" id="KW-1185">Reference proteome</keyword>
<dbReference type="AlphaFoldDB" id="A0A8G2BH93"/>
<organism evidence="3 4">
    <name type="scientific">Thalassobaculum litoreum DSM 18839</name>
    <dbReference type="NCBI Taxonomy" id="1123362"/>
    <lineage>
        <taxon>Bacteria</taxon>
        <taxon>Pseudomonadati</taxon>
        <taxon>Pseudomonadota</taxon>
        <taxon>Alphaproteobacteria</taxon>
        <taxon>Rhodospirillales</taxon>
        <taxon>Thalassobaculaceae</taxon>
        <taxon>Thalassobaculum</taxon>
    </lineage>
</organism>
<dbReference type="Pfam" id="PF01557">
    <property type="entry name" value="FAA_hydrolase"/>
    <property type="match status" value="1"/>
</dbReference>
<sequence>MTDTTRIVRVADALADQHARRARYEPLAGDLALPDLDAAYDVQRRLIAGWEAGAKGPIAGYKIALTSKAVQELCGVNQSLVGAIFASTVHKSPALVKLSDFVRVGLEFELCLKMGSDLSDNSGKYTAETVRDAVELAVPAFELIEDRDADYSRLDGVSMAADNAWSGGIVLGETTGDWRSLDLVTTPVRLEYNDEVEEAVTGAAMGNPLTALAWVANLLAEQGRPLRAGHWVMTGSTVKTRYPKAGDRAVYTVEGLGSVEVEVAD</sequence>